<reference evidence="1 2" key="1">
    <citation type="journal article" date="2019" name="Sci. Rep.">
        <title>Orb-weaving spider Araneus ventricosus genome elucidates the spidroin gene catalogue.</title>
        <authorList>
            <person name="Kono N."/>
            <person name="Nakamura H."/>
            <person name="Ohtoshi R."/>
            <person name="Moran D.A.P."/>
            <person name="Shinohara A."/>
            <person name="Yoshida Y."/>
            <person name="Fujiwara M."/>
            <person name="Mori M."/>
            <person name="Tomita M."/>
            <person name="Arakawa K."/>
        </authorList>
    </citation>
    <scope>NUCLEOTIDE SEQUENCE [LARGE SCALE GENOMIC DNA]</scope>
</reference>
<protein>
    <submittedName>
        <fullName evidence="1">Uncharacterized protein</fullName>
    </submittedName>
</protein>
<gene>
    <name evidence="1" type="ORF">AVEN_27819_1</name>
</gene>
<name>A0A4Y2EJ93_ARAVE</name>
<sequence length="71" mass="8009">MVNTRSQTKMAENADLLADLKKGQEEMKSQIQAHVESQVEEIKDHVKSCIEKIEEDVQGVKRDIGEVKGEV</sequence>
<accession>A0A4Y2EJ93</accession>
<dbReference type="Proteomes" id="UP000499080">
    <property type="component" value="Unassembled WGS sequence"/>
</dbReference>
<organism evidence="1 2">
    <name type="scientific">Araneus ventricosus</name>
    <name type="common">Orbweaver spider</name>
    <name type="synonym">Epeira ventricosa</name>
    <dbReference type="NCBI Taxonomy" id="182803"/>
    <lineage>
        <taxon>Eukaryota</taxon>
        <taxon>Metazoa</taxon>
        <taxon>Ecdysozoa</taxon>
        <taxon>Arthropoda</taxon>
        <taxon>Chelicerata</taxon>
        <taxon>Arachnida</taxon>
        <taxon>Araneae</taxon>
        <taxon>Araneomorphae</taxon>
        <taxon>Entelegynae</taxon>
        <taxon>Araneoidea</taxon>
        <taxon>Araneidae</taxon>
        <taxon>Araneus</taxon>
    </lineage>
</organism>
<keyword evidence="2" id="KW-1185">Reference proteome</keyword>
<dbReference type="OrthoDB" id="6460900at2759"/>
<evidence type="ECO:0000313" key="2">
    <source>
        <dbReference type="Proteomes" id="UP000499080"/>
    </source>
</evidence>
<proteinExistence type="predicted"/>
<evidence type="ECO:0000313" key="1">
    <source>
        <dbReference type="EMBL" id="GBM29210.1"/>
    </source>
</evidence>
<dbReference type="AlphaFoldDB" id="A0A4Y2EJ93"/>
<comment type="caution">
    <text evidence="1">The sequence shown here is derived from an EMBL/GenBank/DDBJ whole genome shotgun (WGS) entry which is preliminary data.</text>
</comment>
<dbReference type="EMBL" id="BGPR01000629">
    <property type="protein sequence ID" value="GBM29210.1"/>
    <property type="molecule type" value="Genomic_DNA"/>
</dbReference>